<comment type="caution">
    <text evidence="5">The sequence shown here is derived from an EMBL/GenBank/DDBJ whole genome shotgun (WGS) entry which is preliminary data.</text>
</comment>
<gene>
    <name evidence="5" type="ORF">M9458_041803</name>
</gene>
<feature type="domain" description="Tox-GHH" evidence="4">
    <location>
        <begin position="150"/>
        <end position="223"/>
    </location>
</feature>
<evidence type="ECO:0000259" key="4">
    <source>
        <dbReference type="Pfam" id="PF15636"/>
    </source>
</evidence>
<keyword evidence="6" id="KW-1185">Reference proteome</keyword>
<dbReference type="Pfam" id="PF15636">
    <property type="entry name" value="Tox-GHH"/>
    <property type="match status" value="1"/>
</dbReference>
<evidence type="ECO:0000313" key="5">
    <source>
        <dbReference type="EMBL" id="KAL0162407.1"/>
    </source>
</evidence>
<dbReference type="AlphaFoldDB" id="A0ABD0NKC9"/>
<dbReference type="InterPro" id="IPR051216">
    <property type="entry name" value="Teneurin"/>
</dbReference>
<reference evidence="5 6" key="1">
    <citation type="submission" date="2024-05" db="EMBL/GenBank/DDBJ databases">
        <title>Genome sequencing and assembly of Indian major carp, Cirrhinus mrigala (Hamilton, 1822).</title>
        <authorList>
            <person name="Mohindra V."/>
            <person name="Chowdhury L.M."/>
            <person name="Lal K."/>
            <person name="Jena J.K."/>
        </authorList>
    </citation>
    <scope>NUCLEOTIDE SEQUENCE [LARGE SCALE GENOMIC DNA]</scope>
    <source>
        <strain evidence="5">CM1030</strain>
        <tissue evidence="5">Blood</tissue>
    </source>
</reference>
<evidence type="ECO:0000256" key="2">
    <source>
        <dbReference type="ARBA" id="ARBA00022737"/>
    </source>
</evidence>
<dbReference type="Proteomes" id="UP001529510">
    <property type="component" value="Unassembled WGS sequence"/>
</dbReference>
<dbReference type="EMBL" id="JAMKFB020000021">
    <property type="protein sequence ID" value="KAL0162407.1"/>
    <property type="molecule type" value="Genomic_DNA"/>
</dbReference>
<evidence type="ECO:0000256" key="1">
    <source>
        <dbReference type="ARBA" id="ARBA00022536"/>
    </source>
</evidence>
<protein>
    <recommendedName>
        <fullName evidence="4">Tox-GHH domain-containing protein</fullName>
    </recommendedName>
</protein>
<feature type="non-terminal residue" evidence="5">
    <location>
        <position position="1"/>
    </location>
</feature>
<dbReference type="InterPro" id="IPR028916">
    <property type="entry name" value="Tox-GHH_dom"/>
</dbReference>
<evidence type="ECO:0000256" key="3">
    <source>
        <dbReference type="ARBA" id="ARBA00023157"/>
    </source>
</evidence>
<evidence type="ECO:0000313" key="6">
    <source>
        <dbReference type="Proteomes" id="UP001529510"/>
    </source>
</evidence>
<dbReference type="PANTHER" id="PTHR11219">
    <property type="entry name" value="TENEURIN AND N-ACETYLGLUCOSAMINE-1-PHOSPHODIESTER ALPHA-N-ACETYLGLUCOSAMINIDASE"/>
    <property type="match status" value="1"/>
</dbReference>
<dbReference type="PANTHER" id="PTHR11219:SF8">
    <property type="entry name" value="TENEURIN-2"/>
    <property type="match status" value="1"/>
</dbReference>
<organism evidence="5 6">
    <name type="scientific">Cirrhinus mrigala</name>
    <name type="common">Mrigala</name>
    <dbReference type="NCBI Taxonomy" id="683832"/>
    <lineage>
        <taxon>Eukaryota</taxon>
        <taxon>Metazoa</taxon>
        <taxon>Chordata</taxon>
        <taxon>Craniata</taxon>
        <taxon>Vertebrata</taxon>
        <taxon>Euteleostomi</taxon>
        <taxon>Actinopterygii</taxon>
        <taxon>Neopterygii</taxon>
        <taxon>Teleostei</taxon>
        <taxon>Ostariophysi</taxon>
        <taxon>Cypriniformes</taxon>
        <taxon>Cyprinidae</taxon>
        <taxon>Labeoninae</taxon>
        <taxon>Labeonini</taxon>
        <taxon>Cirrhinus</taxon>
    </lineage>
</organism>
<name>A0ABD0NKC9_CIRMR</name>
<accession>A0ABD0NKC9</accession>
<sequence>HNQAFMVLEGRRLNKQRRIKRDKPGYWFGTTTPIVGKGMMLAIRDGHVLTDLSSSASEDSRKISQILSNAIYLDGTHYTIDGRDCHFFVKLGLADSDLLALGISSGHKTLESGINVTVSGRSRRGVTLEIHSAKLTYSVRYGLSAEVLEKERSRLLEQAHQRALSGAWGREQQQVREGREGGRVWAENEKQQLLAIGKVAGYEGYYVLPVEQYPELADSSANI</sequence>
<keyword evidence="1" id="KW-0245">EGF-like domain</keyword>
<keyword evidence="3" id="KW-1015">Disulfide bond</keyword>
<dbReference type="Pfam" id="PF23538">
    <property type="entry name" value="Teneurin_ABD"/>
    <property type="match status" value="1"/>
</dbReference>
<keyword evidence="2" id="KW-0677">Repeat</keyword>
<feature type="non-terminal residue" evidence="5">
    <location>
        <position position="223"/>
    </location>
</feature>
<proteinExistence type="predicted"/>